<organism evidence="1 2">
    <name type="scientific">Blyttiomyces helicus</name>
    <dbReference type="NCBI Taxonomy" id="388810"/>
    <lineage>
        <taxon>Eukaryota</taxon>
        <taxon>Fungi</taxon>
        <taxon>Fungi incertae sedis</taxon>
        <taxon>Chytridiomycota</taxon>
        <taxon>Chytridiomycota incertae sedis</taxon>
        <taxon>Chytridiomycetes</taxon>
        <taxon>Chytridiomycetes incertae sedis</taxon>
        <taxon>Blyttiomyces</taxon>
    </lineage>
</organism>
<dbReference type="Proteomes" id="UP000269721">
    <property type="component" value="Unassembled WGS sequence"/>
</dbReference>
<sequence>RLCMVQDVRELPARVQHKQKIIKSLATRVDSTSKDIQRIQQFMTPTLEKKHTLKSTINEQATYDLCQYLEITLTQRLKLSLDSWKKKVIDMIKDSEERRMYALDAKCQNLLHRINTMIPGQGLGRSMGPIVEVAVPGKRNRTYGNKVDFAKPEDAI</sequence>
<evidence type="ECO:0000313" key="2">
    <source>
        <dbReference type="Proteomes" id="UP000269721"/>
    </source>
</evidence>
<evidence type="ECO:0000313" key="1">
    <source>
        <dbReference type="EMBL" id="RKO84698.1"/>
    </source>
</evidence>
<dbReference type="AlphaFoldDB" id="A0A4P9W1R7"/>
<name>A0A4P9W1R7_9FUNG</name>
<feature type="non-terminal residue" evidence="1">
    <location>
        <position position="1"/>
    </location>
</feature>
<keyword evidence="2" id="KW-1185">Reference proteome</keyword>
<reference evidence="2" key="1">
    <citation type="journal article" date="2018" name="Nat. Microbiol.">
        <title>Leveraging single-cell genomics to expand the fungal tree of life.</title>
        <authorList>
            <person name="Ahrendt S.R."/>
            <person name="Quandt C.A."/>
            <person name="Ciobanu D."/>
            <person name="Clum A."/>
            <person name="Salamov A."/>
            <person name="Andreopoulos B."/>
            <person name="Cheng J.F."/>
            <person name="Woyke T."/>
            <person name="Pelin A."/>
            <person name="Henrissat B."/>
            <person name="Reynolds N.K."/>
            <person name="Benny G.L."/>
            <person name="Smith M.E."/>
            <person name="James T.Y."/>
            <person name="Grigoriev I.V."/>
        </authorList>
    </citation>
    <scope>NUCLEOTIDE SEQUENCE [LARGE SCALE GENOMIC DNA]</scope>
</reference>
<accession>A0A4P9W1R7</accession>
<gene>
    <name evidence="1" type="ORF">BDK51DRAFT_34807</name>
</gene>
<protein>
    <submittedName>
        <fullName evidence="1">Uncharacterized protein</fullName>
    </submittedName>
</protein>
<proteinExistence type="predicted"/>
<dbReference type="EMBL" id="KZ999828">
    <property type="protein sequence ID" value="RKO84698.1"/>
    <property type="molecule type" value="Genomic_DNA"/>
</dbReference>